<accession>A0ABM8ZYS4</accession>
<dbReference type="InterPro" id="IPR000792">
    <property type="entry name" value="Tscrpt_reg_LuxR_C"/>
</dbReference>
<feature type="domain" description="HTH luxR-type" evidence="1">
    <location>
        <begin position="205"/>
        <end position="262"/>
    </location>
</feature>
<dbReference type="Proteomes" id="UP000838748">
    <property type="component" value="Unassembled WGS sequence"/>
</dbReference>
<organism evidence="2 3">
    <name type="scientific">Vibrio marisflavi CECT 7928</name>
    <dbReference type="NCBI Taxonomy" id="634439"/>
    <lineage>
        <taxon>Bacteria</taxon>
        <taxon>Pseudomonadati</taxon>
        <taxon>Pseudomonadota</taxon>
        <taxon>Gammaproteobacteria</taxon>
        <taxon>Vibrionales</taxon>
        <taxon>Vibrionaceae</taxon>
        <taxon>Vibrio</taxon>
    </lineage>
</organism>
<dbReference type="RefSeq" id="WP_237359611.1">
    <property type="nucleotide sequence ID" value="NZ_CAKLDM010000001.1"/>
</dbReference>
<proteinExistence type="predicted"/>
<gene>
    <name evidence="2" type="ORF">VMF7928_00202</name>
</gene>
<dbReference type="SMART" id="SM00421">
    <property type="entry name" value="HTH_LUXR"/>
    <property type="match status" value="1"/>
</dbReference>
<evidence type="ECO:0000259" key="1">
    <source>
        <dbReference type="SMART" id="SM00421"/>
    </source>
</evidence>
<evidence type="ECO:0000313" key="3">
    <source>
        <dbReference type="Proteomes" id="UP000838748"/>
    </source>
</evidence>
<dbReference type="EMBL" id="CAKLDM010000001">
    <property type="protein sequence ID" value="CAH0536108.1"/>
    <property type="molecule type" value="Genomic_DNA"/>
</dbReference>
<sequence>MTCIERFNIAADSAQLGLKEIDRLEENKGMLSSCSIAMQNILDAIIPDLNIINFSFSRIDRHSQLTCVSLRPDMIFGLYKLGILFEEPTLNLSQVRPIYDRFSELSKPLKDAFVEEFELSESVRCIVLEFDIGHGKDSFYFLFEDKYNSPVSAYFNILHNLSLYFYKTFNQEELEVLFNVKSLEKYRVNDNEQGVFSPFDSLKERFDLTTIQLNYLKLIALEMDSKNISIITNRSVRTVEAAILELRRKFSVKSKFHLECYLKLHYIRQVNQYLYERTGKVL</sequence>
<dbReference type="SUPFAM" id="SSF46894">
    <property type="entry name" value="C-terminal effector domain of the bipartite response regulators"/>
    <property type="match status" value="1"/>
</dbReference>
<reference evidence="2" key="1">
    <citation type="submission" date="2021-11" db="EMBL/GenBank/DDBJ databases">
        <authorList>
            <person name="Rodrigo-Torres L."/>
            <person name="Arahal R. D."/>
            <person name="Lucena T."/>
        </authorList>
    </citation>
    <scope>NUCLEOTIDE SEQUENCE</scope>
    <source>
        <strain evidence="2">CECT 7928</strain>
    </source>
</reference>
<protein>
    <recommendedName>
        <fullName evidence="1">HTH luxR-type domain-containing protein</fullName>
    </recommendedName>
</protein>
<keyword evidence="3" id="KW-1185">Reference proteome</keyword>
<evidence type="ECO:0000313" key="2">
    <source>
        <dbReference type="EMBL" id="CAH0536108.1"/>
    </source>
</evidence>
<comment type="caution">
    <text evidence="2">The sequence shown here is derived from an EMBL/GenBank/DDBJ whole genome shotgun (WGS) entry which is preliminary data.</text>
</comment>
<dbReference type="InterPro" id="IPR016032">
    <property type="entry name" value="Sig_transdc_resp-reg_C-effctor"/>
</dbReference>
<name>A0ABM8ZYS4_9VIBR</name>